<protein>
    <submittedName>
        <fullName evidence="2">Uncharacterized protein</fullName>
    </submittedName>
</protein>
<dbReference type="Proteomes" id="UP000252519">
    <property type="component" value="Unassembled WGS sequence"/>
</dbReference>
<keyword evidence="3" id="KW-1185">Reference proteome</keyword>
<evidence type="ECO:0000256" key="1">
    <source>
        <dbReference type="SAM" id="MobiDB-lite"/>
    </source>
</evidence>
<sequence>MDTSVGLPAATLPPKTRSEGVTKTTETSSTQTIPHLHRHVHWAVSRYILDSGNSAVTVYSVPRRTSVTTWEDAVSRSYEDYQRVD</sequence>
<evidence type="ECO:0000313" key="2">
    <source>
        <dbReference type="EMBL" id="RCN26836.1"/>
    </source>
</evidence>
<feature type="compositionally biased region" description="Low complexity" evidence="1">
    <location>
        <begin position="22"/>
        <end position="32"/>
    </location>
</feature>
<proteinExistence type="predicted"/>
<accession>A0A368F409</accession>
<dbReference type="EMBL" id="JOJR01005883">
    <property type="protein sequence ID" value="RCN26836.1"/>
    <property type="molecule type" value="Genomic_DNA"/>
</dbReference>
<comment type="caution">
    <text evidence="2">The sequence shown here is derived from an EMBL/GenBank/DDBJ whole genome shotgun (WGS) entry which is preliminary data.</text>
</comment>
<dbReference type="AlphaFoldDB" id="A0A368F409"/>
<name>A0A368F409_ANCCA</name>
<feature type="region of interest" description="Disordered" evidence="1">
    <location>
        <begin position="1"/>
        <end position="33"/>
    </location>
</feature>
<gene>
    <name evidence="2" type="ORF">ANCCAN_27436</name>
</gene>
<evidence type="ECO:0000313" key="3">
    <source>
        <dbReference type="Proteomes" id="UP000252519"/>
    </source>
</evidence>
<reference evidence="2 3" key="1">
    <citation type="submission" date="2014-10" db="EMBL/GenBank/DDBJ databases">
        <title>Draft genome of the hookworm Ancylostoma caninum.</title>
        <authorList>
            <person name="Mitreva M."/>
        </authorList>
    </citation>
    <scope>NUCLEOTIDE SEQUENCE [LARGE SCALE GENOMIC DNA]</scope>
    <source>
        <strain evidence="2 3">Baltimore</strain>
    </source>
</reference>
<organism evidence="2 3">
    <name type="scientific">Ancylostoma caninum</name>
    <name type="common">Dog hookworm</name>
    <dbReference type="NCBI Taxonomy" id="29170"/>
    <lineage>
        <taxon>Eukaryota</taxon>
        <taxon>Metazoa</taxon>
        <taxon>Ecdysozoa</taxon>
        <taxon>Nematoda</taxon>
        <taxon>Chromadorea</taxon>
        <taxon>Rhabditida</taxon>
        <taxon>Rhabditina</taxon>
        <taxon>Rhabditomorpha</taxon>
        <taxon>Strongyloidea</taxon>
        <taxon>Ancylostomatidae</taxon>
        <taxon>Ancylostomatinae</taxon>
        <taxon>Ancylostoma</taxon>
    </lineage>
</organism>